<dbReference type="PANTHER" id="PTHR31755:SF3">
    <property type="entry name" value="EXOCYST COMPLEX COMPONENT SEC6"/>
    <property type="match status" value="1"/>
</dbReference>
<dbReference type="AlphaFoldDB" id="A0A830HJS7"/>
<evidence type="ECO:0000313" key="3">
    <source>
        <dbReference type="Proteomes" id="UP000660262"/>
    </source>
</evidence>
<comment type="caution">
    <text evidence="2">The sequence shown here is derived from an EMBL/GenBank/DDBJ whole genome shotgun (WGS) entry which is preliminary data.</text>
</comment>
<keyword evidence="3" id="KW-1185">Reference proteome</keyword>
<feature type="region of interest" description="Disordered" evidence="1">
    <location>
        <begin position="153"/>
        <end position="183"/>
    </location>
</feature>
<gene>
    <name evidence="2" type="ORF">PPROV_000558700</name>
</gene>
<organism evidence="2 3">
    <name type="scientific">Pycnococcus provasolii</name>
    <dbReference type="NCBI Taxonomy" id="41880"/>
    <lineage>
        <taxon>Eukaryota</taxon>
        <taxon>Viridiplantae</taxon>
        <taxon>Chlorophyta</taxon>
        <taxon>Pseudoscourfieldiophyceae</taxon>
        <taxon>Pseudoscourfieldiales</taxon>
        <taxon>Pycnococcaceae</taxon>
        <taxon>Pycnococcus</taxon>
    </lineage>
</organism>
<accession>A0A830HJS7</accession>
<dbReference type="OrthoDB" id="509361at2759"/>
<sequence>MPPVERIDELIGVFQNSTTREWRRLIACSRHWDVLRDGVFARIDERAKGAESDDEPGEALELRRLLRRMRKVDGEVAGHDRTLVRFFHTPDDEWEACVASQRHKLRDSFFQHASAVAAFADADGRPVRIRGGVVAPPWQTGSEADDVENAANEVNGDEGATSTAPPVPAADEDDRPAFLQDSGPVHLEDVTVDAEEIRSLATRLMATVDAIDRVHLDQEALADAASIWEEILSTSSTLEMADEKIAQLGDQGKLQNPALLLTAAKAWAGSHEHSGTNKEDVKEIMAHLYRKFKENMERQQAEEVRILKHLLTIEDPLERRAALTDAFEPLSDADLARKAANRKAGWVTGVESANPNVEEDLLYCTPAALLTVINAVIRAHEEMSKGERKTLSSEAARLMSPHVIQRMYELKREVQEFM</sequence>
<dbReference type="EMBL" id="BNJQ01000014">
    <property type="protein sequence ID" value="GHP06843.1"/>
    <property type="molecule type" value="Genomic_DNA"/>
</dbReference>
<evidence type="ECO:0000313" key="2">
    <source>
        <dbReference type="EMBL" id="GHP06843.1"/>
    </source>
</evidence>
<evidence type="ECO:0000256" key="1">
    <source>
        <dbReference type="SAM" id="MobiDB-lite"/>
    </source>
</evidence>
<dbReference type="InterPro" id="IPR040320">
    <property type="entry name" value="At4g37920-like"/>
</dbReference>
<dbReference type="Proteomes" id="UP000660262">
    <property type="component" value="Unassembled WGS sequence"/>
</dbReference>
<dbReference type="PANTHER" id="PTHR31755">
    <property type="entry name" value="FOLATE RECEPTOR-LIKE"/>
    <property type="match status" value="1"/>
</dbReference>
<reference evidence="2" key="1">
    <citation type="submission" date="2020-10" db="EMBL/GenBank/DDBJ databases">
        <title>Unveiling of a novel bifunctional photoreceptor, Dualchrome1, isolated from a cosmopolitan green alga.</title>
        <authorList>
            <person name="Suzuki S."/>
            <person name="Kawachi M."/>
        </authorList>
    </citation>
    <scope>NUCLEOTIDE SEQUENCE</scope>
    <source>
        <strain evidence="2">NIES 2893</strain>
    </source>
</reference>
<proteinExistence type="predicted"/>
<protein>
    <submittedName>
        <fullName evidence="2">Uncharacterized protein</fullName>
    </submittedName>
</protein>
<name>A0A830HJS7_9CHLO</name>